<accession>A0A7U7G5S2</accession>
<name>A0A7U7G5S2_9PROT</name>
<evidence type="ECO:0000313" key="2">
    <source>
        <dbReference type="Proteomes" id="UP000027590"/>
    </source>
</evidence>
<reference evidence="1 2" key="2">
    <citation type="journal article" date="2014" name="PLoS ONE">
        <title>Evolution of mitochondria reconstructed from the energy metabolism of living bacteria.</title>
        <authorList>
            <person name="Degli Esposti M."/>
            <person name="Chouaia B."/>
            <person name="Comandatore F."/>
            <person name="Crotti E."/>
            <person name="Sassera D."/>
            <person name="Lievens P.M."/>
            <person name="Daffonchio D."/>
            <person name="Bandi C."/>
        </authorList>
    </citation>
    <scope>NUCLEOTIDE SEQUENCE [LARGE SCALE GENOMIC DNA]</scope>
    <source>
        <strain evidence="2">AM169</strain>
    </source>
</reference>
<dbReference type="Proteomes" id="UP000027590">
    <property type="component" value="Unassembled WGS sequence"/>
</dbReference>
<evidence type="ECO:0000313" key="1">
    <source>
        <dbReference type="EMBL" id="CDG33643.1"/>
    </source>
</evidence>
<reference evidence="1 2" key="1">
    <citation type="journal article" date="2014" name="Genome Biol. Evol.">
        <title>Acetic acid bacteria genomes reveal functional traits for adaptation to life in insect guts.</title>
        <authorList>
            <person name="Chouaia B."/>
            <person name="Gaiarsa S."/>
            <person name="Crotti E."/>
            <person name="Comandatore F."/>
            <person name="Degli Esposti M."/>
            <person name="Ricci I."/>
            <person name="Alma A."/>
            <person name="Favia G."/>
            <person name="Bandi C."/>
            <person name="Daffonchio D."/>
        </authorList>
    </citation>
    <scope>NUCLEOTIDE SEQUENCE [LARGE SCALE GENOMIC DNA]</scope>
    <source>
        <strain evidence="2">AM169</strain>
    </source>
</reference>
<proteinExistence type="predicted"/>
<sequence length="52" mass="5761">MLRKDVTAEDWALCNGMFTFAFFRLCGFSGSEYGLSVIHMGGKGKCLSAGWY</sequence>
<protein>
    <submittedName>
        <fullName evidence="1">Uncharacterized protein</fullName>
    </submittedName>
</protein>
<dbReference type="EMBL" id="CBLY010000006">
    <property type="protein sequence ID" value="CDG33643.1"/>
    <property type="molecule type" value="Genomic_DNA"/>
</dbReference>
<comment type="caution">
    <text evidence="1">The sequence shown here is derived from an EMBL/GenBank/DDBJ whole genome shotgun (WGS) entry which is preliminary data.</text>
</comment>
<organism evidence="1 2">
    <name type="scientific">Parasaccharibacter apium</name>
    <dbReference type="NCBI Taxonomy" id="1510841"/>
    <lineage>
        <taxon>Bacteria</taxon>
        <taxon>Pseudomonadati</taxon>
        <taxon>Pseudomonadota</taxon>
        <taxon>Alphaproteobacteria</taxon>
        <taxon>Acetobacterales</taxon>
        <taxon>Acetobacteraceae</taxon>
        <taxon>Parasaccharibacter</taxon>
    </lineage>
</organism>
<gene>
    <name evidence="1" type="ORF">SACS_0905</name>
</gene>
<dbReference type="AlphaFoldDB" id="A0A7U7G5S2"/>